<accession>A0AAD4Z3I5</accession>
<evidence type="ECO:0000313" key="2">
    <source>
        <dbReference type="Proteomes" id="UP001054821"/>
    </source>
</evidence>
<reference evidence="1 2" key="1">
    <citation type="journal article" date="2022" name="G3 (Bethesda)">
        <title>Whole-genome sequence and methylome profiling of the almond [Prunus dulcis (Mill.) D.A. Webb] cultivar 'Nonpareil'.</title>
        <authorList>
            <person name="D'Amico-Willman K.M."/>
            <person name="Ouma W.Z."/>
            <person name="Meulia T."/>
            <person name="Sideli G.M."/>
            <person name="Gradziel T.M."/>
            <person name="Fresnedo-Ramirez J."/>
        </authorList>
    </citation>
    <scope>NUCLEOTIDE SEQUENCE [LARGE SCALE GENOMIC DNA]</scope>
    <source>
        <strain evidence="1">Clone GOH B32 T37-40</strain>
    </source>
</reference>
<gene>
    <name evidence="1" type="ORF">L3X38_022416</name>
</gene>
<protein>
    <submittedName>
        <fullName evidence="1">Uncharacterized protein</fullName>
    </submittedName>
</protein>
<name>A0AAD4Z3I5_PRUDU</name>
<organism evidence="1 2">
    <name type="scientific">Prunus dulcis</name>
    <name type="common">Almond</name>
    <name type="synonym">Amygdalus dulcis</name>
    <dbReference type="NCBI Taxonomy" id="3755"/>
    <lineage>
        <taxon>Eukaryota</taxon>
        <taxon>Viridiplantae</taxon>
        <taxon>Streptophyta</taxon>
        <taxon>Embryophyta</taxon>
        <taxon>Tracheophyta</taxon>
        <taxon>Spermatophyta</taxon>
        <taxon>Magnoliopsida</taxon>
        <taxon>eudicotyledons</taxon>
        <taxon>Gunneridae</taxon>
        <taxon>Pentapetalae</taxon>
        <taxon>rosids</taxon>
        <taxon>fabids</taxon>
        <taxon>Rosales</taxon>
        <taxon>Rosaceae</taxon>
        <taxon>Amygdaloideae</taxon>
        <taxon>Amygdaleae</taxon>
        <taxon>Prunus</taxon>
    </lineage>
</organism>
<sequence>MRALIAVAKKNIDVNSFFTMANSLVNVVEASFPTMDEEYVIPRRSQRNAPMKANYHHYRVEIFIHVIDRQLAELNDRFNEKRREFLSSKTRKAPFPTWSLLSRAIDFNNNQIKFLNIIDRVDTTRGCN</sequence>
<dbReference type="Proteomes" id="UP001054821">
    <property type="component" value="Chromosome 4"/>
</dbReference>
<dbReference type="EMBL" id="JAJFAZ020000004">
    <property type="protein sequence ID" value="KAI5332287.1"/>
    <property type="molecule type" value="Genomic_DNA"/>
</dbReference>
<comment type="caution">
    <text evidence="1">The sequence shown here is derived from an EMBL/GenBank/DDBJ whole genome shotgun (WGS) entry which is preliminary data.</text>
</comment>
<keyword evidence="2" id="KW-1185">Reference proteome</keyword>
<evidence type="ECO:0000313" key="1">
    <source>
        <dbReference type="EMBL" id="KAI5332287.1"/>
    </source>
</evidence>
<proteinExistence type="predicted"/>
<dbReference type="AlphaFoldDB" id="A0AAD4Z3I5"/>